<evidence type="ECO:0000256" key="1">
    <source>
        <dbReference type="SAM" id="MobiDB-lite"/>
    </source>
</evidence>
<sequence>MRNTQAKIPVVFILKDNALKKAEKGLGHLEDRAKHFAKNIAALALAGGIEEFARKSVEAAVKMEAANAKLGVALKNIGQASAIGGEAIKKTNEQMANLGFTGAESAQALANLVTATHSLDKAQSLMGQAADVARYKQIGLADAATKLARASSGSAKGLAEFGIKLDKTLKPADAFKKAMAQLNAEISGQAAAYAGTYAGKLDILKAKFEEIQVQVGEKILPYLVKLGDWLIQTGIPNLTAFFTVISNNIGTIKTMAELLAGMVISFKAIGAFAALAGTSVTAFGSASALAIGGVIAATVVAFQEQDAMVKKGVMHNPFTGENRTKTGKSLTQDQANAILNAPTKTQTAPTPKTGLDPFRGFDKVGYQLAKDALAAQKTANDLARKKAAEDKKTAQAALVNKRLAAQFDLTQIELAAALQGKLTQDQIDKVKALQTLQDDGYMTDAERLAAQQTALNNLLATKQAIANVRIMEGVGATSGTGVNGGGGEKAGGATIPVPDTSGTGGATSSNPPASSLPAAPPPPQSGITPAVTQLATSSANGMTGRAASENPIVQPVVNVTVQGSVTSEQQLLNTIFEGLGNKLKGGANWYTNAASGM</sequence>
<feature type="region of interest" description="Disordered" evidence="1">
    <location>
        <begin position="477"/>
        <end position="529"/>
    </location>
</feature>
<feature type="compositionally biased region" description="Gly residues" evidence="1">
    <location>
        <begin position="477"/>
        <end position="490"/>
    </location>
</feature>
<name>A0A6J5RKR5_9CAUD</name>
<proteinExistence type="predicted"/>
<feature type="compositionally biased region" description="Low complexity" evidence="1">
    <location>
        <begin position="506"/>
        <end position="517"/>
    </location>
</feature>
<evidence type="ECO:0000313" key="3">
    <source>
        <dbReference type="EMBL" id="CAB4194338.1"/>
    </source>
</evidence>
<feature type="transmembrane region" description="Helical" evidence="2">
    <location>
        <begin position="258"/>
        <end position="276"/>
    </location>
</feature>
<keyword evidence="2" id="KW-1133">Transmembrane helix</keyword>
<reference evidence="3" key="1">
    <citation type="submission" date="2020-05" db="EMBL/GenBank/DDBJ databases">
        <authorList>
            <person name="Chiriac C."/>
            <person name="Salcher M."/>
            <person name="Ghai R."/>
            <person name="Kavagutti S V."/>
        </authorList>
    </citation>
    <scope>NUCLEOTIDE SEQUENCE</scope>
</reference>
<dbReference type="EMBL" id="LR797207">
    <property type="protein sequence ID" value="CAB4194338.1"/>
    <property type="molecule type" value="Genomic_DNA"/>
</dbReference>
<keyword evidence="2" id="KW-0812">Transmembrane</keyword>
<protein>
    <submittedName>
        <fullName evidence="3">Uncharacterized protein</fullName>
    </submittedName>
</protein>
<accession>A0A6J5RKR5</accession>
<gene>
    <name evidence="3" type="ORF">UFOVP1260_26</name>
</gene>
<evidence type="ECO:0000256" key="2">
    <source>
        <dbReference type="SAM" id="Phobius"/>
    </source>
</evidence>
<keyword evidence="2" id="KW-0472">Membrane</keyword>
<organism evidence="3">
    <name type="scientific">uncultured Caudovirales phage</name>
    <dbReference type="NCBI Taxonomy" id="2100421"/>
    <lineage>
        <taxon>Viruses</taxon>
        <taxon>Duplodnaviria</taxon>
        <taxon>Heunggongvirae</taxon>
        <taxon>Uroviricota</taxon>
        <taxon>Caudoviricetes</taxon>
        <taxon>Peduoviridae</taxon>
        <taxon>Maltschvirus</taxon>
        <taxon>Maltschvirus maltsch</taxon>
    </lineage>
</organism>
<feature type="transmembrane region" description="Helical" evidence="2">
    <location>
        <begin position="282"/>
        <end position="302"/>
    </location>
</feature>